<evidence type="ECO:0000256" key="7">
    <source>
        <dbReference type="ARBA" id="ARBA00023170"/>
    </source>
</evidence>
<dbReference type="Pfam" id="PF06151">
    <property type="entry name" value="Trehalose_recp"/>
    <property type="match status" value="1"/>
</dbReference>
<organism evidence="10 11">
    <name type="scientific">Chironomus riparius</name>
    <dbReference type="NCBI Taxonomy" id="315576"/>
    <lineage>
        <taxon>Eukaryota</taxon>
        <taxon>Metazoa</taxon>
        <taxon>Ecdysozoa</taxon>
        <taxon>Arthropoda</taxon>
        <taxon>Hexapoda</taxon>
        <taxon>Insecta</taxon>
        <taxon>Pterygota</taxon>
        <taxon>Neoptera</taxon>
        <taxon>Endopterygota</taxon>
        <taxon>Diptera</taxon>
        <taxon>Nematocera</taxon>
        <taxon>Chironomoidea</taxon>
        <taxon>Chironomidae</taxon>
        <taxon>Chironominae</taxon>
        <taxon>Chironomus</taxon>
    </lineage>
</organism>
<dbReference type="GO" id="GO:0007165">
    <property type="term" value="P:signal transduction"/>
    <property type="evidence" value="ECO:0007669"/>
    <property type="project" value="UniProtKB-KW"/>
</dbReference>
<dbReference type="GO" id="GO:0033041">
    <property type="term" value="F:sweet taste receptor activity"/>
    <property type="evidence" value="ECO:0007669"/>
    <property type="project" value="TreeGrafter"/>
</dbReference>
<evidence type="ECO:0000256" key="6">
    <source>
        <dbReference type="ARBA" id="ARBA00023136"/>
    </source>
</evidence>
<dbReference type="GO" id="GO:0005886">
    <property type="term" value="C:plasma membrane"/>
    <property type="evidence" value="ECO:0007669"/>
    <property type="project" value="UniProtKB-SubCell"/>
</dbReference>
<comment type="subcellular location">
    <subcellularLocation>
        <location evidence="1">Cell membrane</location>
        <topology evidence="1">Multi-pass membrane protein</topology>
    </subcellularLocation>
</comment>
<comment type="similarity">
    <text evidence="2">Belongs to the insect chemoreceptor superfamily. Gustatory receptor (GR) family. Gr5a subfamily.</text>
</comment>
<evidence type="ECO:0000256" key="9">
    <source>
        <dbReference type="SAM" id="Phobius"/>
    </source>
</evidence>
<reference evidence="10" key="2">
    <citation type="submission" date="2022-10" db="EMBL/GenBank/DDBJ databases">
        <authorList>
            <consortium name="ENA_rothamsted_submissions"/>
            <consortium name="culmorum"/>
            <person name="King R."/>
        </authorList>
    </citation>
    <scope>NUCLEOTIDE SEQUENCE</scope>
</reference>
<dbReference type="OrthoDB" id="5800391at2759"/>
<evidence type="ECO:0000256" key="2">
    <source>
        <dbReference type="ARBA" id="ARBA00005327"/>
    </source>
</evidence>
<keyword evidence="7 8" id="KW-0675">Receptor</keyword>
<keyword evidence="8" id="KW-0807">Transducer</keyword>
<dbReference type="PANTHER" id="PTHR21421">
    <property type="entry name" value="GUSTATORY RECEPTOR"/>
    <property type="match status" value="1"/>
</dbReference>
<keyword evidence="4 9" id="KW-0812">Transmembrane</keyword>
<dbReference type="InterPro" id="IPR009318">
    <property type="entry name" value="Gustatory_rcpt"/>
</dbReference>
<name>A0A9N9RZK9_9DIPT</name>
<keyword evidence="11" id="KW-1185">Reference proteome</keyword>
<proteinExistence type="inferred from homology"/>
<comment type="function">
    <text evidence="8">Plays a role in the sugar gustatory response.</text>
</comment>
<evidence type="ECO:0000256" key="5">
    <source>
        <dbReference type="ARBA" id="ARBA00022989"/>
    </source>
</evidence>
<sequence length="447" mass="52989">MLASDANKWAMRVKFPYNGDKVNGMEGRNVFKFKEQQKRKFSSFHEVMGPILTVSQLFGYLPSCGVLERNCNNVYFKWTSIRVIYTILFLCLGTFEVILMIIKAVQDGISLTDVEVIMFYGFAVARAYTFLYLATKWKEIVVFWYDKERPFLNEPYTMSRFNLSIKVYLIGFVFFIFYLTEHLTFIGVELHDNNYQLTYCNVTSISFLNNYMRRERPHLIDILPYHWWIFPFFQWTITLMAFGWNFVDYFIISISLGLSTRFNQLNRRLIHATSNQMSRKFWLDIRVHYTNLVDLLHFIDRKIALLILISMLQKLFLIATKVFEAIRYADRPFLINHIYFYFYLFFMVFRTLMMLSTCSNIHIEAQKPLISIRNAPVRCWGDDIKRLSDLISFENISLTGCGFFLITRQLILTMTGTIVTFELVLLDRGTRGDNSTWCSYFENMTLS</sequence>
<protein>
    <recommendedName>
        <fullName evidence="8">Gustatory receptor</fullName>
    </recommendedName>
</protein>
<reference evidence="10" key="1">
    <citation type="submission" date="2022-01" db="EMBL/GenBank/DDBJ databases">
        <authorList>
            <person name="King R."/>
        </authorList>
    </citation>
    <scope>NUCLEOTIDE SEQUENCE</scope>
</reference>
<feature type="transmembrane region" description="Helical" evidence="9">
    <location>
        <begin position="167"/>
        <end position="188"/>
    </location>
</feature>
<feature type="transmembrane region" description="Helical" evidence="9">
    <location>
        <begin position="232"/>
        <end position="258"/>
    </location>
</feature>
<dbReference type="PIRSF" id="PIRSF038981">
    <property type="entry name" value="GRP"/>
    <property type="match status" value="1"/>
</dbReference>
<evidence type="ECO:0000256" key="8">
    <source>
        <dbReference type="PIRNR" id="PIRNR038981"/>
    </source>
</evidence>
<feature type="transmembrane region" description="Helical" evidence="9">
    <location>
        <begin position="340"/>
        <end position="363"/>
    </location>
</feature>
<dbReference type="AlphaFoldDB" id="A0A9N9RZK9"/>
<keyword evidence="3" id="KW-1003">Cell membrane</keyword>
<dbReference type="EMBL" id="OU895878">
    <property type="protein sequence ID" value="CAG9805823.1"/>
    <property type="molecule type" value="Genomic_DNA"/>
</dbReference>
<gene>
    <name evidence="10" type="ORF">CHIRRI_LOCUS8691</name>
</gene>
<keyword evidence="6 9" id="KW-0472">Membrane</keyword>
<evidence type="ECO:0000256" key="3">
    <source>
        <dbReference type="ARBA" id="ARBA00022475"/>
    </source>
</evidence>
<dbReference type="Proteomes" id="UP001153620">
    <property type="component" value="Chromosome 2"/>
</dbReference>
<evidence type="ECO:0000256" key="1">
    <source>
        <dbReference type="ARBA" id="ARBA00004651"/>
    </source>
</evidence>
<evidence type="ECO:0000313" key="10">
    <source>
        <dbReference type="EMBL" id="CAG9805823.1"/>
    </source>
</evidence>
<evidence type="ECO:0000256" key="4">
    <source>
        <dbReference type="ARBA" id="ARBA00022692"/>
    </source>
</evidence>
<feature type="transmembrane region" description="Helical" evidence="9">
    <location>
        <begin position="83"/>
        <end position="105"/>
    </location>
</feature>
<evidence type="ECO:0000313" key="11">
    <source>
        <dbReference type="Proteomes" id="UP001153620"/>
    </source>
</evidence>
<feature type="transmembrane region" description="Helical" evidence="9">
    <location>
        <begin position="117"/>
        <end position="134"/>
    </location>
</feature>
<accession>A0A9N9RZK9</accession>
<keyword evidence="5 9" id="KW-1133">Transmembrane helix</keyword>
<dbReference type="PANTHER" id="PTHR21421:SF35">
    <property type="entry name" value="GUSTATORY RECEPTOR FOR SUGAR TASTE 64B-RELATED"/>
    <property type="match status" value="1"/>
</dbReference>